<accession>A0A0E0QZQ2</accession>
<dbReference type="AlphaFoldDB" id="A0A0E0QZQ2"/>
<dbReference type="EnsemblPlants" id="ORUFI10G12130.1">
    <property type="protein sequence ID" value="ORUFI10G12130.1"/>
    <property type="gene ID" value="ORUFI10G12130"/>
</dbReference>
<dbReference type="Proteomes" id="UP000008022">
    <property type="component" value="Unassembled WGS sequence"/>
</dbReference>
<sequence length="309" mass="34309">MAIWTEPYYNCVFIVSEAESMHHVATRKCQIPDLVPSVPNMMPRKYHDDVSIVPGGNCRRRWEDRWDVGIATRQQRYLQLQQVLNMRKPNSSSMWSTNSSSRWPAAAPIELRRPSQLSAPKTRAPQLFAQHQKLNLTAAKKSRSNLLFALMICNHLAHNDDSHHADDDHDDNEGGAARKQQLLRAGEPAADGLHHGPALERHHSGGSRHKLRRDGGGDGLAAIAGLGIPRRRSWPSPPSLAGCCCRRHCWSPAAVVSRREMGKGEERGWRKRMELTCGSHIRVTAMDGKCDGSGMGPISQSSSGTQQIS</sequence>
<organism evidence="2 3">
    <name type="scientific">Oryza rufipogon</name>
    <name type="common">Brownbeard rice</name>
    <name type="synonym">Asian wild rice</name>
    <dbReference type="NCBI Taxonomy" id="4529"/>
    <lineage>
        <taxon>Eukaryota</taxon>
        <taxon>Viridiplantae</taxon>
        <taxon>Streptophyta</taxon>
        <taxon>Embryophyta</taxon>
        <taxon>Tracheophyta</taxon>
        <taxon>Spermatophyta</taxon>
        <taxon>Magnoliopsida</taxon>
        <taxon>Liliopsida</taxon>
        <taxon>Poales</taxon>
        <taxon>Poaceae</taxon>
        <taxon>BOP clade</taxon>
        <taxon>Oryzoideae</taxon>
        <taxon>Oryzeae</taxon>
        <taxon>Oryzinae</taxon>
        <taxon>Oryza</taxon>
    </lineage>
</organism>
<feature type="compositionally biased region" description="Low complexity" evidence="1">
    <location>
        <begin position="298"/>
        <end position="309"/>
    </location>
</feature>
<reference evidence="3" key="1">
    <citation type="submission" date="2013-06" db="EMBL/GenBank/DDBJ databases">
        <authorList>
            <person name="Zhao Q."/>
        </authorList>
    </citation>
    <scope>NUCLEOTIDE SEQUENCE</scope>
    <source>
        <strain evidence="3">cv. W1943</strain>
    </source>
</reference>
<evidence type="ECO:0000313" key="2">
    <source>
        <dbReference type="EnsemblPlants" id="ORUFI10G12130.1"/>
    </source>
</evidence>
<dbReference type="OMA" id="RWEDRWD"/>
<dbReference type="Gramene" id="ORUFI10G12130.1">
    <property type="protein sequence ID" value="ORUFI10G12130.1"/>
    <property type="gene ID" value="ORUFI10G12130"/>
</dbReference>
<dbReference type="HOGENOM" id="CLU_078646_0_0_1"/>
<evidence type="ECO:0000256" key="1">
    <source>
        <dbReference type="SAM" id="MobiDB-lite"/>
    </source>
</evidence>
<feature type="region of interest" description="Disordered" evidence="1">
    <location>
        <begin position="288"/>
        <end position="309"/>
    </location>
</feature>
<evidence type="ECO:0000313" key="3">
    <source>
        <dbReference type="Proteomes" id="UP000008022"/>
    </source>
</evidence>
<feature type="region of interest" description="Disordered" evidence="1">
    <location>
        <begin position="189"/>
        <end position="218"/>
    </location>
</feature>
<feature type="compositionally biased region" description="Basic and acidic residues" evidence="1">
    <location>
        <begin position="192"/>
        <end position="203"/>
    </location>
</feature>
<protein>
    <submittedName>
        <fullName evidence="2">Uncharacterized protein</fullName>
    </submittedName>
</protein>
<keyword evidence="3" id="KW-1185">Reference proteome</keyword>
<proteinExistence type="predicted"/>
<reference evidence="2" key="2">
    <citation type="submission" date="2015-06" db="UniProtKB">
        <authorList>
            <consortium name="EnsemblPlants"/>
        </authorList>
    </citation>
    <scope>IDENTIFICATION</scope>
</reference>
<name>A0A0E0QZQ2_ORYRU</name>